<protein>
    <submittedName>
        <fullName evidence="1">Uncharacterized protein</fullName>
    </submittedName>
</protein>
<organism evidence="1 2">
    <name type="scientific">Candidatus Magnetoglobus multicellularis str. Araruama</name>
    <dbReference type="NCBI Taxonomy" id="890399"/>
    <lineage>
        <taxon>Bacteria</taxon>
        <taxon>Pseudomonadati</taxon>
        <taxon>Thermodesulfobacteriota</taxon>
        <taxon>Desulfobacteria</taxon>
        <taxon>Desulfobacterales</taxon>
        <taxon>Desulfobacteraceae</taxon>
        <taxon>Candidatus Magnetoglobus</taxon>
    </lineage>
</organism>
<dbReference type="InterPro" id="IPR009057">
    <property type="entry name" value="Homeodomain-like_sf"/>
</dbReference>
<reference evidence="2" key="1">
    <citation type="submission" date="2012-11" db="EMBL/GenBank/DDBJ databases">
        <authorList>
            <person name="Lucero-Rivera Y.E."/>
            <person name="Tovar-Ramirez D."/>
        </authorList>
    </citation>
    <scope>NUCLEOTIDE SEQUENCE [LARGE SCALE GENOMIC DNA]</scope>
    <source>
        <strain evidence="2">Araruama</strain>
    </source>
</reference>
<gene>
    <name evidence="1" type="ORF">OMM_05645</name>
</gene>
<accession>A0A1V1NV35</accession>
<comment type="caution">
    <text evidence="1">The sequence shown here is derived from an EMBL/GenBank/DDBJ whole genome shotgun (WGS) entry which is preliminary data.</text>
</comment>
<evidence type="ECO:0000313" key="1">
    <source>
        <dbReference type="EMBL" id="ETR66449.1"/>
    </source>
</evidence>
<evidence type="ECO:0000313" key="2">
    <source>
        <dbReference type="Proteomes" id="UP000189670"/>
    </source>
</evidence>
<dbReference type="AlphaFoldDB" id="A0A1V1NV35"/>
<dbReference type="EMBL" id="ATBP01001976">
    <property type="protein sequence ID" value="ETR66449.1"/>
    <property type="molecule type" value="Genomic_DNA"/>
</dbReference>
<sequence length="217" mass="25614">MAHRRIELLRSLYFNKKESFGEICTRHGISRQTTYRLIEDYKIYGPWAIIPAQSAGREYMSPEIHIRILLEKLKHPNWSCQMIVDSLNLKVSRHFVYRVIEEWELHDKTRNAVAIDEFLGIDTKTPEQFKPYQTAYTLLPEKELLATRRINRHFELLCKKMKTHKYHFCDPGPIILAPFVSRLGVAQAFELYGPPKLRGKEISNLALLNVFRIFNRI</sequence>
<proteinExistence type="predicted"/>
<dbReference type="Proteomes" id="UP000189670">
    <property type="component" value="Unassembled WGS sequence"/>
</dbReference>
<dbReference type="SUPFAM" id="SSF46689">
    <property type="entry name" value="Homeodomain-like"/>
    <property type="match status" value="1"/>
</dbReference>
<name>A0A1V1NV35_9BACT</name>